<dbReference type="PROSITE" id="PS50850">
    <property type="entry name" value="MFS"/>
    <property type="match status" value="1"/>
</dbReference>
<evidence type="ECO:0000256" key="5">
    <source>
        <dbReference type="ARBA" id="ARBA00022989"/>
    </source>
</evidence>
<evidence type="ECO:0000256" key="7">
    <source>
        <dbReference type="SAM" id="MobiDB-lite"/>
    </source>
</evidence>
<organism evidence="10 11">
    <name type="scientific">Saccharomonospora azurea NA-128</name>
    <dbReference type="NCBI Taxonomy" id="882081"/>
    <lineage>
        <taxon>Bacteria</taxon>
        <taxon>Bacillati</taxon>
        <taxon>Actinomycetota</taxon>
        <taxon>Actinomycetes</taxon>
        <taxon>Pseudonocardiales</taxon>
        <taxon>Pseudonocardiaceae</taxon>
        <taxon>Saccharomonospora</taxon>
    </lineage>
</organism>
<accession>H8GEG0</accession>
<feature type="transmembrane region" description="Helical" evidence="8">
    <location>
        <begin position="21"/>
        <end position="42"/>
    </location>
</feature>
<feature type="transmembrane region" description="Helical" evidence="8">
    <location>
        <begin position="258"/>
        <end position="277"/>
    </location>
</feature>
<evidence type="ECO:0000256" key="3">
    <source>
        <dbReference type="ARBA" id="ARBA00022475"/>
    </source>
</evidence>
<dbReference type="EMBL" id="CM001466">
    <property type="protein sequence ID" value="EHY87955.1"/>
    <property type="molecule type" value="Genomic_DNA"/>
</dbReference>
<feature type="transmembrane region" description="Helical" evidence="8">
    <location>
        <begin position="284"/>
        <end position="302"/>
    </location>
</feature>
<keyword evidence="6 8" id="KW-0472">Membrane</keyword>
<gene>
    <name evidence="10" type="ORF">SacazDRAFT_01009</name>
</gene>
<dbReference type="PANTHER" id="PTHR23513">
    <property type="entry name" value="INTEGRAL MEMBRANE EFFLUX PROTEIN-RELATED"/>
    <property type="match status" value="1"/>
</dbReference>
<evidence type="ECO:0000313" key="11">
    <source>
        <dbReference type="Proteomes" id="UP000004705"/>
    </source>
</evidence>
<dbReference type="PANTHER" id="PTHR23513:SF11">
    <property type="entry name" value="STAPHYLOFERRIN A TRANSPORTER"/>
    <property type="match status" value="1"/>
</dbReference>
<evidence type="ECO:0000313" key="10">
    <source>
        <dbReference type="EMBL" id="EHY87955.1"/>
    </source>
</evidence>
<keyword evidence="5 8" id="KW-1133">Transmembrane helix</keyword>
<dbReference type="CDD" id="cd06173">
    <property type="entry name" value="MFS_MefA_like"/>
    <property type="match status" value="1"/>
</dbReference>
<name>H8GEG0_9PSEU</name>
<dbReference type="GO" id="GO:0022857">
    <property type="term" value="F:transmembrane transporter activity"/>
    <property type="evidence" value="ECO:0007669"/>
    <property type="project" value="InterPro"/>
</dbReference>
<keyword evidence="3" id="KW-1003">Cell membrane</keyword>
<evidence type="ECO:0000256" key="1">
    <source>
        <dbReference type="ARBA" id="ARBA00004651"/>
    </source>
</evidence>
<feature type="domain" description="Major facilitator superfamily (MFS) profile" evidence="9">
    <location>
        <begin position="1"/>
        <end position="400"/>
    </location>
</feature>
<evidence type="ECO:0000259" key="9">
    <source>
        <dbReference type="PROSITE" id="PS50850"/>
    </source>
</evidence>
<sequence>MRQALPPMLRAFSSRNYRLWALADLVSVTGTWMQVLGLNWVVMERTGSATSVGLSVALSTIPAMVCGPWAGALADRVSPRRIILAGETLHVLIALALALTVWAGLPLPVLFGLTAAAGLVGTFEGPALGRFASQVVPRVHLGNALAWNSVMNSVGRVLGMSLAGVLAAVVGEPLLFCLNAVSFGAVIVTVLAMRTTQFHPLAVSKPEHAGVRAGLRYLRTRHVLLVLLALGFVLSSLGRNYQVSMAAMAEGPLGAGSAGYGTLSSVFAVGTVLGGLLAARIKDFTLPVLLVAAGVTSVLQAISGYVPGFAGFALVLLPIAAGAVVIDTVKSTRLQLDAADSMRGRVLAVQGTVAGGAGALGAPALGWLSERFGPQEALLVSGLVTLVATAVAAGVLRSLTRGHSTPAGRPEPAAEPVIRAGADPEPSRSLSPA</sequence>
<feature type="transmembrane region" description="Helical" evidence="8">
    <location>
        <begin position="308"/>
        <end position="326"/>
    </location>
</feature>
<dbReference type="HOGENOM" id="CLU_034180_11_2_11"/>
<dbReference type="GO" id="GO:0005886">
    <property type="term" value="C:plasma membrane"/>
    <property type="evidence" value="ECO:0007669"/>
    <property type="project" value="UniProtKB-SubCell"/>
</dbReference>
<dbReference type="Proteomes" id="UP000004705">
    <property type="component" value="Chromosome"/>
</dbReference>
<keyword evidence="4 8" id="KW-0812">Transmembrane</keyword>
<reference evidence="10 11" key="1">
    <citation type="journal article" date="2012" name="Stand. Genomic Sci.">
        <title>Genome sequence of the soil bacterium Saccharomonospora azurea type strain (NA-128(T)).</title>
        <authorList>
            <person name="Klenk H.P."/>
            <person name="Held B."/>
            <person name="Lucas S."/>
            <person name="Lapidus A."/>
            <person name="Copeland A."/>
            <person name="Hammon N."/>
            <person name="Pitluck S."/>
            <person name="Goodwin L.A."/>
            <person name="Han C."/>
            <person name="Tapia R."/>
            <person name="Brambilla E.M."/>
            <person name="Potter G."/>
            <person name="Land M."/>
            <person name="Ivanova N."/>
            <person name="Rohde M."/>
            <person name="Goker M."/>
            <person name="Detter J.C."/>
            <person name="Kyrpides N.C."/>
            <person name="Woyke T."/>
        </authorList>
    </citation>
    <scope>NUCLEOTIDE SEQUENCE [LARGE SCALE GENOMIC DNA]</scope>
    <source>
        <strain evidence="10 11">NA-128</strain>
    </source>
</reference>
<dbReference type="InterPro" id="IPR020846">
    <property type="entry name" value="MFS_dom"/>
</dbReference>
<proteinExistence type="predicted"/>
<dbReference type="AlphaFoldDB" id="H8GEG0"/>
<feature type="transmembrane region" description="Helical" evidence="8">
    <location>
        <begin position="48"/>
        <end position="70"/>
    </location>
</feature>
<protein>
    <submittedName>
        <fullName evidence="10">Arabinose efflux permease family protein</fullName>
    </submittedName>
</protein>
<evidence type="ECO:0000256" key="4">
    <source>
        <dbReference type="ARBA" id="ARBA00022692"/>
    </source>
</evidence>
<feature type="transmembrane region" description="Helical" evidence="8">
    <location>
        <begin position="346"/>
        <end position="365"/>
    </location>
</feature>
<keyword evidence="2" id="KW-0813">Transport</keyword>
<comment type="subcellular location">
    <subcellularLocation>
        <location evidence="1">Cell membrane</location>
        <topology evidence="1">Multi-pass membrane protein</topology>
    </subcellularLocation>
</comment>
<evidence type="ECO:0000256" key="2">
    <source>
        <dbReference type="ARBA" id="ARBA00022448"/>
    </source>
</evidence>
<feature type="transmembrane region" description="Helical" evidence="8">
    <location>
        <begin position="377"/>
        <end position="396"/>
    </location>
</feature>
<dbReference type="SUPFAM" id="SSF103473">
    <property type="entry name" value="MFS general substrate transporter"/>
    <property type="match status" value="1"/>
</dbReference>
<evidence type="ECO:0000256" key="8">
    <source>
        <dbReference type="SAM" id="Phobius"/>
    </source>
</evidence>
<dbReference type="Gene3D" id="1.20.1250.20">
    <property type="entry name" value="MFS general substrate transporter like domains"/>
    <property type="match status" value="1"/>
</dbReference>
<feature type="transmembrane region" description="Helical" evidence="8">
    <location>
        <begin position="222"/>
        <end position="238"/>
    </location>
</feature>
<dbReference type="InterPro" id="IPR010290">
    <property type="entry name" value="TM_effector"/>
</dbReference>
<feature type="region of interest" description="Disordered" evidence="7">
    <location>
        <begin position="401"/>
        <end position="433"/>
    </location>
</feature>
<dbReference type="InterPro" id="IPR036259">
    <property type="entry name" value="MFS_trans_sf"/>
</dbReference>
<keyword evidence="11" id="KW-1185">Reference proteome</keyword>
<feature type="transmembrane region" description="Helical" evidence="8">
    <location>
        <begin position="173"/>
        <end position="193"/>
    </location>
</feature>
<dbReference type="Pfam" id="PF05977">
    <property type="entry name" value="MFS_3"/>
    <property type="match status" value="1"/>
</dbReference>
<evidence type="ECO:0000256" key="6">
    <source>
        <dbReference type="ARBA" id="ARBA00023136"/>
    </source>
</evidence>
<feature type="transmembrane region" description="Helical" evidence="8">
    <location>
        <begin position="82"/>
        <end position="103"/>
    </location>
</feature>